<protein>
    <recommendedName>
        <fullName evidence="7">DUF2179 domain-containing protein</fullName>
    </recommendedName>
</protein>
<name>A0A1Q6R339_9FIRM</name>
<dbReference type="Gene3D" id="3.30.70.120">
    <property type="match status" value="1"/>
</dbReference>
<dbReference type="Pfam" id="PF10035">
    <property type="entry name" value="DUF2179"/>
    <property type="match status" value="1"/>
</dbReference>
<evidence type="ECO:0000256" key="6">
    <source>
        <dbReference type="SAM" id="Phobius"/>
    </source>
</evidence>
<evidence type="ECO:0000256" key="1">
    <source>
        <dbReference type="ARBA" id="ARBA00004651"/>
    </source>
</evidence>
<evidence type="ECO:0000256" key="5">
    <source>
        <dbReference type="ARBA" id="ARBA00023136"/>
    </source>
</evidence>
<evidence type="ECO:0000313" key="8">
    <source>
        <dbReference type="EMBL" id="OLA36757.1"/>
    </source>
</evidence>
<dbReference type="Proteomes" id="UP000186777">
    <property type="component" value="Unassembled WGS sequence"/>
</dbReference>
<evidence type="ECO:0000259" key="7">
    <source>
        <dbReference type="Pfam" id="PF10035"/>
    </source>
</evidence>
<dbReference type="EMBL" id="MNTG01000040">
    <property type="protein sequence ID" value="OLA36757.1"/>
    <property type="molecule type" value="Genomic_DNA"/>
</dbReference>
<accession>A0A1Q6R339</accession>
<dbReference type="InterPro" id="IPR019264">
    <property type="entry name" value="DUF2179"/>
</dbReference>
<keyword evidence="4 6" id="KW-1133">Transmembrane helix</keyword>
<evidence type="ECO:0000256" key="4">
    <source>
        <dbReference type="ARBA" id="ARBA00022989"/>
    </source>
</evidence>
<keyword evidence="3 6" id="KW-0812">Transmembrane</keyword>
<comment type="caution">
    <text evidence="8">The sequence shown here is derived from an EMBL/GenBank/DDBJ whole genome shotgun (WGS) entry which is preliminary data.</text>
</comment>
<gene>
    <name evidence="8" type="ORF">BHW43_08575</name>
</gene>
<dbReference type="CDD" id="cd16380">
    <property type="entry name" value="YitT_C"/>
    <property type="match status" value="1"/>
</dbReference>
<reference evidence="8 9" key="1">
    <citation type="journal article" date="2016" name="Nat. Biotechnol.">
        <title>Measurement of bacterial replication rates in microbial communities.</title>
        <authorList>
            <person name="Brown C.T."/>
            <person name="Olm M.R."/>
            <person name="Thomas B.C."/>
            <person name="Banfield J.F."/>
        </authorList>
    </citation>
    <scope>NUCLEOTIDE SEQUENCE [LARGE SCALE GENOMIC DNA]</scope>
    <source>
        <strain evidence="8">46_33</strain>
    </source>
</reference>
<feature type="transmembrane region" description="Helical" evidence="6">
    <location>
        <begin position="6"/>
        <end position="26"/>
    </location>
</feature>
<dbReference type="InterPro" id="IPR003740">
    <property type="entry name" value="YitT"/>
</dbReference>
<comment type="subcellular location">
    <subcellularLocation>
        <location evidence="1">Cell membrane</location>
        <topology evidence="1">Multi-pass membrane protein</topology>
    </subcellularLocation>
</comment>
<keyword evidence="5 6" id="KW-0472">Membrane</keyword>
<evidence type="ECO:0000256" key="3">
    <source>
        <dbReference type="ARBA" id="ARBA00022692"/>
    </source>
</evidence>
<dbReference type="GO" id="GO:0005886">
    <property type="term" value="C:plasma membrane"/>
    <property type="evidence" value="ECO:0007669"/>
    <property type="project" value="UniProtKB-SubCell"/>
</dbReference>
<evidence type="ECO:0000256" key="2">
    <source>
        <dbReference type="ARBA" id="ARBA00022475"/>
    </source>
</evidence>
<feature type="transmembrane region" description="Helical" evidence="6">
    <location>
        <begin position="67"/>
        <end position="85"/>
    </location>
</feature>
<feature type="transmembrane region" description="Helical" evidence="6">
    <location>
        <begin position="163"/>
        <end position="184"/>
    </location>
</feature>
<dbReference type="PANTHER" id="PTHR33545">
    <property type="entry name" value="UPF0750 MEMBRANE PROTEIN YITT-RELATED"/>
    <property type="match status" value="1"/>
</dbReference>
<dbReference type="InterPro" id="IPR051461">
    <property type="entry name" value="UPF0750_membrane"/>
</dbReference>
<evidence type="ECO:0000313" key="9">
    <source>
        <dbReference type="Proteomes" id="UP000186777"/>
    </source>
</evidence>
<dbReference type="PIRSF" id="PIRSF006483">
    <property type="entry name" value="Membrane_protein_YitT"/>
    <property type="match status" value="1"/>
</dbReference>
<dbReference type="AlphaFoldDB" id="A0A1Q6R339"/>
<proteinExistence type="predicted"/>
<dbReference type="RefSeq" id="WP_303680231.1">
    <property type="nucleotide sequence ID" value="NZ_DBGDFH010000013.1"/>
</dbReference>
<dbReference type="PANTHER" id="PTHR33545:SF5">
    <property type="entry name" value="UPF0750 MEMBRANE PROTEIN YITT"/>
    <property type="match status" value="1"/>
</dbReference>
<dbReference type="InterPro" id="IPR015867">
    <property type="entry name" value="N-reg_PII/ATP_PRibTrfase_C"/>
</dbReference>
<dbReference type="STRING" id="626940.BHW43_08575"/>
<organism evidence="8 9">
    <name type="scientific">Phascolarctobacterium succinatutens</name>
    <dbReference type="NCBI Taxonomy" id="626940"/>
    <lineage>
        <taxon>Bacteria</taxon>
        <taxon>Bacillati</taxon>
        <taxon>Bacillota</taxon>
        <taxon>Negativicutes</taxon>
        <taxon>Acidaminococcales</taxon>
        <taxon>Acidaminococcaceae</taxon>
        <taxon>Phascolarctobacterium</taxon>
    </lineage>
</organism>
<keyword evidence="2" id="KW-1003">Cell membrane</keyword>
<feature type="domain" description="DUF2179" evidence="7">
    <location>
        <begin position="234"/>
        <end position="288"/>
    </location>
</feature>
<dbReference type="Pfam" id="PF02588">
    <property type="entry name" value="YitT_membrane"/>
    <property type="match status" value="1"/>
</dbReference>
<feature type="transmembrane region" description="Helical" evidence="6">
    <location>
        <begin position="92"/>
        <end position="109"/>
    </location>
</feature>
<sequence>MKAVTYLKQFLSPKAMCLIIGGSLVYSIGFNMFILPCNLYNGGFLGIAQLLGYFMRNVLGLSFVTDSYIGIIYFLLNIPLMLLAIRKFGKDFLVKSAVCITSYSVLLSLVPVAEYNYLPDTITACLAGGILCGLGCGMTLMSKGSGGGEGILGLLLMHRYHNMSVGKVFNIINIFVFGSCILLYDVAAAVYSIFFAVITSVVLDKAYLPSITVTMIVITKIDLVEEVIFAAVHRGVTKIKGIGAYSGEDTNVLLTVVSKVESMKLRHLLEECDPNIFIIEYENVSVIGNFEKRL</sequence>